<evidence type="ECO:0000256" key="12">
    <source>
        <dbReference type="ARBA" id="ARBA00023180"/>
    </source>
</evidence>
<evidence type="ECO:0000256" key="14">
    <source>
        <dbReference type="SAM" id="Phobius"/>
    </source>
</evidence>
<dbReference type="KEGG" id="hma:rrnAC1408"/>
<dbReference type="GO" id="GO:0030115">
    <property type="term" value="C:S-layer"/>
    <property type="evidence" value="ECO:0007669"/>
    <property type="project" value="UniProtKB-SubCell"/>
</dbReference>
<dbReference type="eggNOG" id="arCOG06273">
    <property type="taxonomic scope" value="Archaea"/>
</dbReference>
<evidence type="ECO:0000313" key="19">
    <source>
        <dbReference type="EMBL" id="QCP91070.1"/>
    </source>
</evidence>
<dbReference type="EnsemblBacteria" id="AAV46337">
    <property type="protein sequence ID" value="AAV46337"/>
    <property type="gene ID" value="rrnAC1408"/>
</dbReference>
<dbReference type="InterPro" id="IPR057149">
    <property type="entry name" value="DUF7827"/>
</dbReference>
<dbReference type="Pfam" id="PF18204">
    <property type="entry name" value="PGF-CTERM"/>
    <property type="match status" value="1"/>
</dbReference>
<keyword evidence="7" id="KW-0701">S-layer</keyword>
<keyword evidence="20" id="KW-1185">Reference proteome</keyword>
<evidence type="ECO:0000256" key="2">
    <source>
        <dbReference type="ARBA" id="ARBA00004237"/>
    </source>
</evidence>
<comment type="subcellular location">
    <subcellularLocation>
        <location evidence="1">Cell membrane</location>
    </subcellularLocation>
    <subcellularLocation>
        <location evidence="2">Secreted</location>
        <location evidence="2">Cell wall</location>
        <location evidence="2">S-layer</location>
    </subcellularLocation>
</comment>
<evidence type="ECO:0000256" key="6">
    <source>
        <dbReference type="ARBA" id="ARBA00022525"/>
    </source>
</evidence>
<feature type="domain" description="DUF7827" evidence="17">
    <location>
        <begin position="272"/>
        <end position="395"/>
    </location>
</feature>
<evidence type="ECO:0000256" key="11">
    <source>
        <dbReference type="ARBA" id="ARBA00023136"/>
    </source>
</evidence>
<evidence type="ECO:0000256" key="13">
    <source>
        <dbReference type="SAM" id="MobiDB-lite"/>
    </source>
</evidence>
<dbReference type="RefSeq" id="WP_011223603.1">
    <property type="nucleotide sequence ID" value="NC_006396.1"/>
</dbReference>
<dbReference type="InterPro" id="IPR055706">
    <property type="entry name" value="Slg1/2_DUF7282"/>
</dbReference>
<feature type="domain" description="DUF7282" evidence="16">
    <location>
        <begin position="710"/>
        <end position="814"/>
    </location>
</feature>
<dbReference type="Pfam" id="PF23951">
    <property type="entry name" value="DUF7282"/>
    <property type="match status" value="1"/>
</dbReference>
<evidence type="ECO:0000313" key="20">
    <source>
        <dbReference type="Proteomes" id="UP000001169"/>
    </source>
</evidence>
<keyword evidence="8 14" id="KW-0812">Transmembrane</keyword>
<evidence type="ECO:0000256" key="10">
    <source>
        <dbReference type="ARBA" id="ARBA00022989"/>
    </source>
</evidence>
<dbReference type="InterPro" id="IPR026371">
    <property type="entry name" value="PGF_CTERM"/>
</dbReference>
<evidence type="ECO:0000256" key="8">
    <source>
        <dbReference type="ARBA" id="ARBA00022692"/>
    </source>
</evidence>
<feature type="region of interest" description="Disordered" evidence="13">
    <location>
        <begin position="487"/>
        <end position="514"/>
    </location>
</feature>
<accession>Q5V2B5</accession>
<dbReference type="Pfam" id="PF25162">
    <property type="entry name" value="DUF7827"/>
    <property type="match status" value="1"/>
</dbReference>
<dbReference type="EMBL" id="CP039138">
    <property type="protein sequence ID" value="QCP91070.1"/>
    <property type="molecule type" value="Genomic_DNA"/>
</dbReference>
<keyword evidence="10 14" id="KW-1133">Transmembrane helix</keyword>
<dbReference type="PATRIC" id="fig|272569.17.peg.2104"/>
<reference evidence="18 20" key="1">
    <citation type="journal article" date="2004" name="Genome Res.">
        <title>Genome sequence of Haloarcula marismortui: a halophilic archaeon from the Dead Sea.</title>
        <authorList>
            <person name="Baliga N.S."/>
            <person name="Bonneau R."/>
            <person name="Facciotti M.T."/>
            <person name="Pan M."/>
            <person name="Glusman G."/>
            <person name="Deutsch E.W."/>
            <person name="Shannon P."/>
            <person name="Chiu Y."/>
            <person name="Weng R.S."/>
            <person name="Gan R.R."/>
            <person name="Hung P."/>
            <person name="Date S.V."/>
            <person name="Marcotte E."/>
            <person name="Hood L."/>
            <person name="Ng W.V."/>
        </authorList>
    </citation>
    <scope>NUCLEOTIDE SEQUENCE [LARGE SCALE GENOMIC DNA]</scope>
    <source>
        <strain evidence="18">ATCC 43049</strain>
        <strain evidence="20">ATCC 43049 / DSM 3752 / JCM 8966 / VKM B-1809</strain>
    </source>
</reference>
<protein>
    <submittedName>
        <fullName evidence="19">PGF-CTERM sorting domain-containing protein</fullName>
    </submittedName>
</protein>
<keyword evidence="5" id="KW-0134">Cell wall</keyword>
<sequence length="879" mass="93282">MTDTNEKIRSLFLTALMVFSVFAGTVALSGGAAAANLDAGTFYSGQEVTLDVAGNNADYEVRTVDDSGDNDRVGSLRRTVNSGDNGEIEFDLDDRLSEGDFVIQRSSSGQVVDLSDRSENDVSSGNGLKESETFEVVLQDLTADFDDSEVGTTGDSADVEFEIESDVRNGYSVNVSSDNLDRDELADIFVNNLGDGESLPDGVTVITDSTQGDKLENVNNADEFFDDTEKIQIIGNAEAEYTLNFTDINEGNYTIETNVTDSDASDSDSIEVADTGDDEAAFEDGVVSEERGDVANITIQLDNTDEATVQVGDKDDDNYYAIAEVTDDDEDGQVYVKFNSYQAGSGDADEVLVAGDDDTTIDNVNERTLGNFNEEGTAGADILEATDYDMLTVEGHVGIPDNSTVEIEDEDDVGTLSLGERTTETVQLWRAPSDTYNDEISDLEDDETAPVYDLIEAGNITQTDEAAINDVNDDIIIQVEASGLEGVFTDGSGDIDTSDYGAKSGDEAADGDNNPGAAFQHELEDSDPGANSDGSGFDIDQISDYKVIYDEANDTHFVAIDGADLADNDELNLEDEDEYAANFTVYDSTSDLVDDDDDSEVVNDSVQFVDADATLNNDDDISVQAGPGQQFFGTTNVAPSSEVTVRLRSQSSSSPFLLQPETAVTENGTFTATADLSERSPGTNFTAQTRVDGSDVGDDIDGTIVEGATATVSISDQESDGSEVVVDNAQLSAGGFIAIHAGNASGDVVGNSEYLEEGSHEDITITLDEPMDEDFTAVAMPHLDTNGNEAYDFPGADDPYTSGDGPVTDSANVTVTSEEEPTETETEPPETEEQTEETTTMDSGTDEAETTEASGPGFTAAIALIALVAAALLAVRRDN</sequence>
<dbReference type="HOGENOM" id="CLU_008482_1_0_2"/>
<comment type="similarity">
    <text evidence="3">Belongs to the halobacterial S-layer protein family.</text>
</comment>
<evidence type="ECO:0000259" key="15">
    <source>
        <dbReference type="Pfam" id="PF18204"/>
    </source>
</evidence>
<feature type="compositionally biased region" description="Acidic residues" evidence="13">
    <location>
        <begin position="817"/>
        <end position="836"/>
    </location>
</feature>
<evidence type="ECO:0000259" key="17">
    <source>
        <dbReference type="Pfam" id="PF25162"/>
    </source>
</evidence>
<keyword evidence="11 14" id="KW-0472">Membrane</keyword>
<organism evidence="18 20">
    <name type="scientific">Haloarcula marismortui (strain ATCC 43049 / DSM 3752 / JCM 8966 / VKM B-1809)</name>
    <name type="common">Halobacterium marismortui</name>
    <dbReference type="NCBI Taxonomy" id="272569"/>
    <lineage>
        <taxon>Archaea</taxon>
        <taxon>Methanobacteriati</taxon>
        <taxon>Methanobacteriota</taxon>
        <taxon>Stenosarchaea group</taxon>
        <taxon>Halobacteria</taxon>
        <taxon>Halobacteriales</taxon>
        <taxon>Haloarculaceae</taxon>
        <taxon>Haloarcula</taxon>
    </lineage>
</organism>
<keyword evidence="4" id="KW-1003">Cell membrane</keyword>
<evidence type="ECO:0000256" key="9">
    <source>
        <dbReference type="ARBA" id="ARBA00022729"/>
    </source>
</evidence>
<evidence type="ECO:0000256" key="4">
    <source>
        <dbReference type="ARBA" id="ARBA00022475"/>
    </source>
</evidence>
<keyword evidence="9" id="KW-0732">Signal</keyword>
<dbReference type="Proteomes" id="UP000298722">
    <property type="component" value="Chromosome"/>
</dbReference>
<dbReference type="NCBIfam" id="TIGR04207">
    <property type="entry name" value="halo_sig_pep"/>
    <property type="match status" value="1"/>
</dbReference>
<name>Q5V2B5_HALMA</name>
<dbReference type="NCBIfam" id="TIGR04126">
    <property type="entry name" value="PGF_CTERM"/>
    <property type="match status" value="1"/>
</dbReference>
<evidence type="ECO:0000313" key="21">
    <source>
        <dbReference type="Proteomes" id="UP000298722"/>
    </source>
</evidence>
<keyword evidence="6" id="KW-0964">Secreted</keyword>
<evidence type="ECO:0000256" key="5">
    <source>
        <dbReference type="ARBA" id="ARBA00022512"/>
    </source>
</evidence>
<feature type="transmembrane region" description="Helical" evidence="14">
    <location>
        <begin position="857"/>
        <end position="875"/>
    </location>
</feature>
<dbReference type="GO" id="GO:0005886">
    <property type="term" value="C:plasma membrane"/>
    <property type="evidence" value="ECO:0007669"/>
    <property type="project" value="UniProtKB-SubCell"/>
</dbReference>
<dbReference type="GeneID" id="40152377"/>
<dbReference type="InterPro" id="IPR026452">
    <property type="entry name" value="Surf_glycop_sig_pep"/>
</dbReference>
<evidence type="ECO:0000313" key="18">
    <source>
        <dbReference type="EMBL" id="AAV46337.1"/>
    </source>
</evidence>
<feature type="domain" description="PGF-CTERM archaeal protein-sorting signal" evidence="15">
    <location>
        <begin position="856"/>
        <end position="877"/>
    </location>
</feature>
<proteinExistence type="inferred from homology"/>
<dbReference type="EMBL" id="AY596297">
    <property type="protein sequence ID" value="AAV46337.1"/>
    <property type="molecule type" value="Genomic_DNA"/>
</dbReference>
<evidence type="ECO:0000256" key="3">
    <source>
        <dbReference type="ARBA" id="ARBA00009327"/>
    </source>
</evidence>
<evidence type="ECO:0000259" key="16">
    <source>
        <dbReference type="Pfam" id="PF23951"/>
    </source>
</evidence>
<dbReference type="NCBIfam" id="NF045517">
    <property type="entry name" value="halo_surf_dom"/>
    <property type="match status" value="1"/>
</dbReference>
<dbReference type="Proteomes" id="UP000001169">
    <property type="component" value="Chromosome I"/>
</dbReference>
<feature type="region of interest" description="Disordered" evidence="13">
    <location>
        <begin position="786"/>
        <end position="855"/>
    </location>
</feature>
<dbReference type="AlphaFoldDB" id="Q5V2B5"/>
<reference evidence="19 21" key="2">
    <citation type="submission" date="2019-04" db="EMBL/GenBank/DDBJ databases">
        <title>Methylomes of two halophilic Archaea, Haloarcula marismortui and Haloferax mediterranei.</title>
        <authorList>
            <person name="DasSarma S."/>
            <person name="DasSarma P."/>
            <person name="DasSarma S."/>
            <person name="Fomenkov A."/>
            <person name="Vincze T."/>
            <person name="Anton B.P."/>
            <person name="Roberts R.J."/>
        </authorList>
    </citation>
    <scope>NUCLEOTIDE SEQUENCE [LARGE SCALE GENOMIC DNA]</scope>
    <source>
        <strain evidence="19 21">ATCC 43049</strain>
    </source>
</reference>
<keyword evidence="12" id="KW-0325">Glycoprotein</keyword>
<gene>
    <name evidence="18" type="ordered locus">rrnAC1408</name>
    <name evidence="19" type="ORF">E6P14_09440</name>
</gene>
<evidence type="ECO:0000256" key="1">
    <source>
        <dbReference type="ARBA" id="ARBA00004236"/>
    </source>
</evidence>
<evidence type="ECO:0000256" key="7">
    <source>
        <dbReference type="ARBA" id="ARBA00022601"/>
    </source>
</evidence>